<keyword evidence="3" id="KW-1185">Reference proteome</keyword>
<name>A0A2K4Z9K2_BACSU</name>
<organism evidence="2 3">
    <name type="scientific">Bacillus subtilis (strain 168)</name>
    <dbReference type="NCBI Taxonomy" id="224308"/>
    <lineage>
        <taxon>Bacteria</taxon>
        <taxon>Bacillati</taxon>
        <taxon>Bacillota</taxon>
        <taxon>Bacilli</taxon>
        <taxon>Bacillales</taxon>
        <taxon>Bacillaceae</taxon>
        <taxon>Bacillus</taxon>
    </lineage>
</organism>
<dbReference type="EnsemblBacteria" id="SOX90569">
    <property type="protein sequence ID" value="SOX90569"/>
    <property type="gene ID" value="BSU_21639"/>
</dbReference>
<reference evidence="2" key="5">
    <citation type="submission" date="2013-01" db="EMBL/GenBank/DDBJ databases">
        <authorList>
            <consortium name="AMAbiotics and Genoscope"/>
            <person name="Genoscope - C.E.A."/>
        </authorList>
    </citation>
    <scope>NUCLEOTIDE SEQUENCE</scope>
    <source>
        <strain evidence="2">168</strain>
    </source>
</reference>
<dbReference type="OrthoDB" id="2190722at2"/>
<reference evidence="2" key="4">
    <citation type="journal article" date="2013" name="Microbiology">
        <title>An updated metabolic view of the Bacillus subtilis 168 genome.</title>
        <authorList>
            <person name="Belda E."/>
            <person name="Sekowska A."/>
            <person name="Le Fevre F."/>
            <person name="Mornico D."/>
            <person name="Morgat A."/>
            <person name="Ouzounis C."/>
            <person name="Vallenet D."/>
            <person name="Medigue C."/>
            <person name="Danchin A."/>
        </authorList>
    </citation>
    <scope>NUCLEOTIDE SEQUENCE</scope>
    <source>
        <strain evidence="2">168</strain>
    </source>
</reference>
<dbReference type="RefSeq" id="WP_003246211.1">
    <property type="nucleotide sequence ID" value="NC_000964.3"/>
</dbReference>
<evidence type="ECO:0000313" key="3">
    <source>
        <dbReference type="Proteomes" id="UP000001570"/>
    </source>
</evidence>
<dbReference type="EMBL" id="AL009126">
    <property type="protein sequence ID" value="SOX90569.1"/>
    <property type="molecule type" value="Genomic_DNA"/>
</dbReference>
<reference evidence="2" key="8">
    <citation type="journal article" date="2023" name="Microb. Biotechnol.">
        <title>A model industrial workhorse: Bacillus subtilis strain 168 and its genome after a quarter of a century.</title>
        <authorList>
            <person name="Bremer E."/>
            <person name="Calteau A."/>
            <person name="Danchin A."/>
            <person name="Harwood C."/>
            <person name="Helmann J.D."/>
            <person name="Medigue C."/>
            <person name="Palsson B.O."/>
            <person name="Sekowska A."/>
            <person name="Vallenet D."/>
            <person name="Zuniga A."/>
            <person name="Zuniga C."/>
        </authorList>
    </citation>
    <scope>NUCLEOTIDE SEQUENCE</scope>
    <source>
        <strain evidence="2">168</strain>
    </source>
</reference>
<evidence type="ECO:0000313" key="2">
    <source>
        <dbReference type="EMBL" id="SOX90569.1"/>
    </source>
</evidence>
<evidence type="ECO:0000313" key="1">
    <source>
        <dbReference type="EMBL" id="QJP88894.1"/>
    </source>
</evidence>
<protein>
    <submittedName>
        <fullName evidence="2">Uncharacterized protein</fullName>
    </submittedName>
</protein>
<accession>A0A2K4Z9K2</accession>
<sequence>MFKEVDYCTCEVSKVYTEQNDMGHWDVCDICKKVIEDTFEYFNYNSDDYYG</sequence>
<reference evidence="2" key="2">
    <citation type="journal article" date="2009" name="Microbiology">
        <title>From a consortium sequence to a unified sequence: the Bacillus subtilis 168 reference genome a decade later.</title>
        <authorList>
            <person name="Barbe V."/>
            <person name="Cruveiller S."/>
            <person name="Kunst F."/>
            <person name="Lenoble P."/>
            <person name="Meurice G."/>
            <person name="Sekowska A."/>
            <person name="Vallenet D."/>
            <person name="Wang T."/>
            <person name="Moszer I."/>
            <person name="Medigue C."/>
            <person name="Danchin A."/>
        </authorList>
    </citation>
    <scope>NUCLEOTIDE SEQUENCE</scope>
    <source>
        <strain evidence="2">168</strain>
    </source>
</reference>
<proteinExistence type="predicted"/>
<dbReference type="Proteomes" id="UP000001570">
    <property type="component" value="Chromosome"/>
</dbReference>
<reference evidence="2 3" key="1">
    <citation type="journal article" date="1997" name="Nature">
        <title>The complete genome sequence of the Gram-positive bacterium Bacillus subtilis.</title>
        <authorList>
            <person name="Kunst F."/>
            <person name="Ogasawara N."/>
            <person name="Moszer I."/>
            <person name="Albertini A.M."/>
            <person name="Alloni G."/>
            <person name="Azevedo V."/>
            <person name="Bertero M.G."/>
            <person name="Bessieres P."/>
            <person name="Bolotin A."/>
            <person name="Borchert S."/>
            <person name="Borriss R."/>
            <person name="Boursier L."/>
            <person name="Brans A."/>
            <person name="Braun M."/>
            <person name="Brignell S.C."/>
            <person name="Bron S."/>
            <person name="Brouillet S."/>
            <person name="Bruschi C.V."/>
            <person name="Caldwell B."/>
            <person name="Capuano V."/>
            <person name="Carter N.M."/>
            <person name="Choi S.K."/>
            <person name="Codani J.J."/>
            <person name="Connerton I.F."/>
            <person name="Cummings N.J."/>
            <person name="Daniel R.A."/>
            <person name="Denizot F."/>
            <person name="Devine K.M."/>
            <person name="Dusterhoft A."/>
            <person name="Ehrlich S.D."/>
            <person name="Emmerson P.T."/>
            <person name="Entian K.D."/>
            <person name="Errington J."/>
            <person name="Fabret C."/>
            <person name="Ferrari E."/>
            <person name="Foulger D."/>
            <person name="Fritz C."/>
            <person name="Fujita M."/>
            <person name="Fujita Y."/>
            <person name="Fuma S."/>
            <person name="Galizzi A."/>
            <person name="Galleron N."/>
            <person name="Ghim S.Y."/>
            <person name="Glaser P."/>
            <person name="Goffeau A."/>
            <person name="Golightly E.J."/>
            <person name="Grandi G."/>
            <person name="Guiseppi G."/>
            <person name="Guy B.J."/>
            <person name="Haga K."/>
            <person name="Haiech J."/>
            <person name="Harwood C.R."/>
            <person name="Henaut A."/>
            <person name="Hilbert H."/>
            <person name="Holsappel S."/>
            <person name="Hosono S."/>
            <person name="Hullo M.F."/>
            <person name="Itaya M."/>
            <person name="Jones L."/>
            <person name="Joris B."/>
            <person name="Karamata D."/>
            <person name="Kasahara Y."/>
            <person name="Klaerr-Blanchard M."/>
            <person name="Klein C."/>
            <person name="Kobayashi Y."/>
            <person name="Koetter P."/>
            <person name="Koningstein G."/>
            <person name="Krogh S."/>
            <person name="Kumano M."/>
            <person name="Kurita K."/>
            <person name="Lapidus A."/>
            <person name="Lardinois S."/>
            <person name="Lauber J."/>
            <person name="Lazarevic V."/>
            <person name="Lee S.M."/>
            <person name="Levine A."/>
            <person name="Liu H."/>
            <person name="Masuda S."/>
            <person name="Mauel C."/>
            <person name="Medigue C."/>
            <person name="Medina N."/>
            <person name="Mellado R.P."/>
            <person name="Mizuno M."/>
            <person name="Moestl D."/>
            <person name="Nakai S."/>
            <person name="Noback M."/>
            <person name="Noone D."/>
            <person name="O'Reilly M."/>
            <person name="Ogawa K."/>
            <person name="Ogiwara A."/>
            <person name="Oudega B."/>
            <person name="Park S.H."/>
            <person name="Parro V."/>
            <person name="Pohl T.M."/>
            <person name="Portetelle D."/>
            <person name="Porwollik S."/>
            <person name="Prescott A.M."/>
            <person name="Presecan E."/>
            <person name="Pujic P."/>
            <person name="Purnelle B."/>
            <person name="Rapoport G."/>
            <person name="Rey M."/>
            <person name="Reynolds S."/>
            <person name="Rieger M."/>
            <person name="Rivolta C."/>
            <person name="Rocha E."/>
            <person name="Roche B."/>
            <person name="Rose M."/>
            <person name="Sadaie Y."/>
            <person name="Sato T."/>
            <person name="Scanlan E."/>
            <person name="Schleich S."/>
            <person name="Schroeter R."/>
            <person name="Scoffone F."/>
            <person name="Sekiguchi J."/>
            <person name="Sekowska A."/>
            <person name="Seror S.J."/>
            <person name="Serror P."/>
            <person name="Shin B.S."/>
            <person name="Soldo B."/>
            <person name="Sorokin A."/>
            <person name="Tacconi E."/>
            <person name="Takagi T."/>
            <person name="Takahashi H."/>
            <person name="Takemaru K."/>
            <person name="Takeuchi M."/>
            <person name="Tamakoshi A."/>
            <person name="Tanaka T."/>
            <person name="Terpstra P."/>
            <person name="Tognoni A."/>
            <person name="Tosato V."/>
            <person name="Uchiyama S."/>
            <person name="Vandenbol M."/>
            <person name="Vannier F."/>
            <person name="Vassarotti A."/>
            <person name="Viari A."/>
            <person name="Wambutt R."/>
            <person name="Wedler E."/>
            <person name="Wedler H."/>
            <person name="Weitzenegger T."/>
            <person name="Winters P."/>
            <person name="Wipat A."/>
            <person name="Yamamoto H."/>
            <person name="Yamane K."/>
            <person name="Yasumoto K."/>
            <person name="Yata K."/>
            <person name="Yoshida K."/>
            <person name="Yoshikawa H.F."/>
            <person name="Zumstein E."/>
            <person name="Yoshikawa H."/>
            <person name="Danchin A."/>
        </authorList>
    </citation>
    <scope>NUCLEOTIDE SEQUENCE [LARGE SCALE GENOMIC DNA]</scope>
    <source>
        <strain evidence="2 3">168</strain>
    </source>
</reference>
<reference evidence="2" key="6">
    <citation type="journal article" date="2018" name="Microb. Biotechnol.">
        <title>Bacillus subtilis, the model Gram-positive bacterium: 20 years of annotation refinement.</title>
        <authorList>
            <person name="Borriss R."/>
            <person name="Danchin A."/>
            <person name="Harwood C.R."/>
            <person name="Medigue C."/>
            <person name="Rocha E.P.C."/>
            <person name="Sekowska A."/>
            <person name="Vallenet D."/>
        </authorList>
    </citation>
    <scope>NUCLEOTIDE SEQUENCE</scope>
    <source>
        <strain evidence="2">168</strain>
    </source>
</reference>
<reference evidence="2" key="3">
    <citation type="submission" date="2009-01" db="EMBL/GenBank/DDBJ databases">
        <authorList>
            <consortium name="Institut Pasteur and Genoscope"/>
            <person name="Genoscope - C.E.A."/>
        </authorList>
    </citation>
    <scope>NUCLEOTIDE SEQUENCE</scope>
    <source>
        <strain evidence="2">168</strain>
    </source>
</reference>
<reference evidence="1" key="7">
    <citation type="submission" date="2020-04" db="EMBL/GenBank/DDBJ databases">
        <title>Phage recombination drives evolution of spore-forming Bacilli.</title>
        <authorList>
            <person name="Dragos A."/>
            <person name="Kovacs A.T."/>
        </authorList>
    </citation>
    <scope>NUCLEOTIDE SEQUENCE</scope>
    <source>
        <strain evidence="1">168</strain>
    </source>
</reference>
<gene>
    <name evidence="2" type="primary">yzzN</name>
    <name evidence="2" type="ORF">BSU_21639</name>
    <name evidence="1" type="ORF">HIR78_13050</name>
</gene>
<dbReference type="AlphaFoldDB" id="A0A2K4Z9K2"/>
<dbReference type="EMBL" id="CP052842">
    <property type="protein sequence ID" value="QJP88894.1"/>
    <property type="molecule type" value="Genomic_DNA"/>
</dbReference>